<dbReference type="EMBL" id="JANBOJ010000272">
    <property type="protein sequence ID" value="KAJ1720317.1"/>
    <property type="molecule type" value="Genomic_DNA"/>
</dbReference>
<dbReference type="PANTHER" id="PTHR21660:SF1">
    <property type="entry name" value="ACYL-COENZYME A THIOESTERASE 13"/>
    <property type="match status" value="1"/>
</dbReference>
<dbReference type="Gene3D" id="3.10.129.10">
    <property type="entry name" value="Hotdog Thioesterase"/>
    <property type="match status" value="1"/>
</dbReference>
<keyword evidence="1" id="KW-0378">Hydrolase</keyword>
<reference evidence="2" key="1">
    <citation type="submission" date="2022-07" db="EMBL/GenBank/DDBJ databases">
        <title>Phylogenomic reconstructions and comparative analyses of Kickxellomycotina fungi.</title>
        <authorList>
            <person name="Reynolds N.K."/>
            <person name="Stajich J.E."/>
            <person name="Barry K."/>
            <person name="Grigoriev I.V."/>
            <person name="Crous P."/>
            <person name="Smith M.E."/>
        </authorList>
    </citation>
    <scope>NUCLEOTIDE SEQUENCE</scope>
    <source>
        <strain evidence="2">NBRC 32514</strain>
    </source>
</reference>
<dbReference type="InterPro" id="IPR029069">
    <property type="entry name" value="HotDog_dom_sf"/>
</dbReference>
<comment type="caution">
    <text evidence="2">The sequence shown here is derived from an EMBL/GenBank/DDBJ whole genome shotgun (WGS) entry which is preliminary data.</text>
</comment>
<dbReference type="SUPFAM" id="SSF54637">
    <property type="entry name" value="Thioesterase/thiol ester dehydrase-isomerase"/>
    <property type="match status" value="1"/>
</dbReference>
<evidence type="ECO:0000313" key="3">
    <source>
        <dbReference type="Proteomes" id="UP001149813"/>
    </source>
</evidence>
<dbReference type="Proteomes" id="UP001149813">
    <property type="component" value="Unassembled WGS sequence"/>
</dbReference>
<dbReference type="PANTHER" id="PTHR21660">
    <property type="entry name" value="THIOESTERASE SUPERFAMILY MEMBER-RELATED"/>
    <property type="match status" value="1"/>
</dbReference>
<dbReference type="OrthoDB" id="5515057at2759"/>
<dbReference type="GO" id="GO:0047617">
    <property type="term" value="F:fatty acyl-CoA hydrolase activity"/>
    <property type="evidence" value="ECO:0007669"/>
    <property type="project" value="InterPro"/>
</dbReference>
<evidence type="ECO:0000256" key="1">
    <source>
        <dbReference type="ARBA" id="ARBA00022801"/>
    </source>
</evidence>
<protein>
    <recommendedName>
        <fullName evidence="4">Thioesterase domain-containing protein</fullName>
    </recommendedName>
</protein>
<name>A0A9W7XXQ7_9FUNG</name>
<dbReference type="AlphaFoldDB" id="A0A9W7XXQ7"/>
<evidence type="ECO:0008006" key="4">
    <source>
        <dbReference type="Google" id="ProtNLM"/>
    </source>
</evidence>
<accession>A0A9W7XXQ7</accession>
<proteinExistence type="predicted"/>
<evidence type="ECO:0000313" key="2">
    <source>
        <dbReference type="EMBL" id="KAJ1720317.1"/>
    </source>
</evidence>
<dbReference type="InterPro" id="IPR039298">
    <property type="entry name" value="ACOT13"/>
</dbReference>
<sequence length="150" mass="16676">MSGFILNELLDKLRNKDTSDTRFGSSLELRVATADAKKRMVVYEYEVTDDEIYRGHLDSGWLSTVVDNATDPLIRAVANSNNTLTTSLTVSTLEPAMAGSRVEIVCRLVQFEGRMLQAVVTFRDARRRNVVYATGVHTAIYKDTLGSAKL</sequence>
<keyword evidence="3" id="KW-1185">Reference proteome</keyword>
<organism evidence="2 3">
    <name type="scientific">Coemansia erecta</name>
    <dbReference type="NCBI Taxonomy" id="147472"/>
    <lineage>
        <taxon>Eukaryota</taxon>
        <taxon>Fungi</taxon>
        <taxon>Fungi incertae sedis</taxon>
        <taxon>Zoopagomycota</taxon>
        <taxon>Kickxellomycotina</taxon>
        <taxon>Kickxellomycetes</taxon>
        <taxon>Kickxellales</taxon>
        <taxon>Kickxellaceae</taxon>
        <taxon>Coemansia</taxon>
    </lineage>
</organism>
<gene>
    <name evidence="2" type="ORF">LPJ53_005048</name>
</gene>